<keyword evidence="2" id="KW-1185">Reference proteome</keyword>
<evidence type="ECO:0000313" key="2">
    <source>
        <dbReference type="Proteomes" id="UP000054516"/>
    </source>
</evidence>
<sequence>MASDEMAVEVAEKQLKDMAHSEQHYFNSYNHHGIHEEMLVCIPPPLPQVREASVC</sequence>
<dbReference type="AlphaFoldDB" id="A0A1S8A6A7"/>
<gene>
    <name evidence="1" type="ORF">SAMD00023353_0302190</name>
</gene>
<proteinExistence type="predicted"/>
<protein>
    <submittedName>
        <fullName evidence="1">Putative HNRNP arginine N-methyltransferase</fullName>
        <ecNumber evidence="1">2.7.7.7</ecNumber>
    </submittedName>
</protein>
<dbReference type="OrthoDB" id="7848332at2759"/>
<keyword evidence="1" id="KW-0808">Transferase</keyword>
<accession>A0A1S8A6A7</accession>
<dbReference type="EMBL" id="DF977448">
    <property type="protein sequence ID" value="GAW25240.1"/>
    <property type="molecule type" value="Genomic_DNA"/>
</dbReference>
<dbReference type="EC" id="2.7.7.7" evidence="1"/>
<evidence type="ECO:0000313" key="1">
    <source>
        <dbReference type="EMBL" id="GAW25240.1"/>
    </source>
</evidence>
<dbReference type="GO" id="GO:0008168">
    <property type="term" value="F:methyltransferase activity"/>
    <property type="evidence" value="ECO:0007669"/>
    <property type="project" value="UniProtKB-KW"/>
</dbReference>
<dbReference type="GO" id="GO:0032259">
    <property type="term" value="P:methylation"/>
    <property type="evidence" value="ECO:0007669"/>
    <property type="project" value="UniProtKB-KW"/>
</dbReference>
<dbReference type="GO" id="GO:0003887">
    <property type="term" value="F:DNA-directed DNA polymerase activity"/>
    <property type="evidence" value="ECO:0007669"/>
    <property type="project" value="UniProtKB-EC"/>
</dbReference>
<dbReference type="Proteomes" id="UP000054516">
    <property type="component" value="Unassembled WGS sequence"/>
</dbReference>
<organism evidence="1">
    <name type="scientific">Rosellinia necatrix</name>
    <name type="common">White root-rot fungus</name>
    <dbReference type="NCBI Taxonomy" id="77044"/>
    <lineage>
        <taxon>Eukaryota</taxon>
        <taxon>Fungi</taxon>
        <taxon>Dikarya</taxon>
        <taxon>Ascomycota</taxon>
        <taxon>Pezizomycotina</taxon>
        <taxon>Sordariomycetes</taxon>
        <taxon>Xylariomycetidae</taxon>
        <taxon>Xylariales</taxon>
        <taxon>Xylariaceae</taxon>
        <taxon>Rosellinia</taxon>
    </lineage>
</organism>
<name>A0A1S8A6A7_ROSNE</name>
<keyword evidence="1" id="KW-0548">Nucleotidyltransferase</keyword>
<dbReference type="STRING" id="77044.A0A1S8A6A7"/>
<reference evidence="1" key="1">
    <citation type="submission" date="2016-03" db="EMBL/GenBank/DDBJ databases">
        <title>Draft genome sequence of Rosellinia necatrix.</title>
        <authorList>
            <person name="Kanematsu S."/>
        </authorList>
    </citation>
    <scope>NUCLEOTIDE SEQUENCE [LARGE SCALE GENOMIC DNA]</scope>
    <source>
        <strain evidence="1">W97</strain>
    </source>
</reference>
<keyword evidence="1" id="KW-0489">Methyltransferase</keyword>